<dbReference type="SUPFAM" id="SSF56112">
    <property type="entry name" value="Protein kinase-like (PK-like)"/>
    <property type="match status" value="1"/>
</dbReference>
<dbReference type="Gene3D" id="3.30.200.20">
    <property type="entry name" value="Phosphorylase Kinase, domain 1"/>
    <property type="match status" value="1"/>
</dbReference>
<sequence length="338" mass="37262">MSDLQAALLDMLADIGVREVSAPARLGGGSSQENWAFDAMIDGPHGPIRLPLLMRREPESGVVDTPRDVEFALLRQLGQTDLPVARVYALDDGRRLGRSGMVVDRLPGRAHRGLLRDTDPLAIGEPARLDVAARLAALLARVHCLDVDETGLSQVLTAPADPARAELDHWIAELDRVELEPHPGLREVIAWLADHLPSPVPCRLVHGDFRPANVLVDGGRVTALLDWELAHLGDPHDDLGWYTCSVYRREHFLEGRWEPHDFLERWSAESGMEVEPDRLHFWQVMSTFRLAVIALTGVRAFCDGSTDRPAGPTDRVEKLALLETGLLDAAATVDRSAK</sequence>
<dbReference type="InterPro" id="IPR002575">
    <property type="entry name" value="Aminoglycoside_PTrfase"/>
</dbReference>
<name>A0A7X6RJI3_9NOCA</name>
<keyword evidence="3" id="KW-1185">Reference proteome</keyword>
<organism evidence="2 3">
    <name type="scientific">Nocardia veterana</name>
    <dbReference type="NCBI Taxonomy" id="132249"/>
    <lineage>
        <taxon>Bacteria</taxon>
        <taxon>Bacillati</taxon>
        <taxon>Actinomycetota</taxon>
        <taxon>Actinomycetes</taxon>
        <taxon>Mycobacteriales</taxon>
        <taxon>Nocardiaceae</taxon>
        <taxon>Nocardia</taxon>
    </lineage>
</organism>
<dbReference type="PANTHER" id="PTHR21310">
    <property type="entry name" value="AMINOGLYCOSIDE PHOSPHOTRANSFERASE-RELATED-RELATED"/>
    <property type="match status" value="1"/>
</dbReference>
<evidence type="ECO:0000313" key="3">
    <source>
        <dbReference type="Proteomes" id="UP000523447"/>
    </source>
</evidence>
<dbReference type="Gene3D" id="3.90.1200.10">
    <property type="match status" value="1"/>
</dbReference>
<dbReference type="Proteomes" id="UP000523447">
    <property type="component" value="Unassembled WGS sequence"/>
</dbReference>
<reference evidence="2 3" key="1">
    <citation type="submission" date="2020-04" db="EMBL/GenBank/DDBJ databases">
        <title>MicrobeNet Type strains.</title>
        <authorList>
            <person name="Nicholson A.C."/>
        </authorList>
    </citation>
    <scope>NUCLEOTIDE SEQUENCE [LARGE SCALE GENOMIC DNA]</scope>
    <source>
        <strain evidence="2 3">DSM 44445</strain>
    </source>
</reference>
<dbReference type="CDD" id="cd05154">
    <property type="entry name" value="ACAD10_11_N-like"/>
    <property type="match status" value="1"/>
</dbReference>
<protein>
    <submittedName>
        <fullName evidence="2">Phosphotransferase family protein</fullName>
    </submittedName>
</protein>
<gene>
    <name evidence="2" type="ORF">HGA07_18530</name>
</gene>
<comment type="caution">
    <text evidence="2">The sequence shown here is derived from an EMBL/GenBank/DDBJ whole genome shotgun (WGS) entry which is preliminary data.</text>
</comment>
<dbReference type="InterPro" id="IPR041726">
    <property type="entry name" value="ACAD10_11_N"/>
</dbReference>
<evidence type="ECO:0000313" key="2">
    <source>
        <dbReference type="EMBL" id="NKY87619.1"/>
    </source>
</evidence>
<evidence type="ECO:0000259" key="1">
    <source>
        <dbReference type="Pfam" id="PF01636"/>
    </source>
</evidence>
<dbReference type="AlphaFoldDB" id="A0A7X6RJI3"/>
<dbReference type="RefSeq" id="WP_051032239.1">
    <property type="nucleotide sequence ID" value="NZ_CAWPHS010000011.1"/>
</dbReference>
<dbReference type="Pfam" id="PF01636">
    <property type="entry name" value="APH"/>
    <property type="match status" value="1"/>
</dbReference>
<dbReference type="EMBL" id="JAAXPE010000019">
    <property type="protein sequence ID" value="NKY87619.1"/>
    <property type="molecule type" value="Genomic_DNA"/>
</dbReference>
<dbReference type="GO" id="GO:0016740">
    <property type="term" value="F:transferase activity"/>
    <property type="evidence" value="ECO:0007669"/>
    <property type="project" value="UniProtKB-KW"/>
</dbReference>
<accession>A0A7X6RJI3</accession>
<dbReference type="InterPro" id="IPR011009">
    <property type="entry name" value="Kinase-like_dom_sf"/>
</dbReference>
<feature type="domain" description="Aminoglycoside phosphotransferase" evidence="1">
    <location>
        <begin position="51"/>
        <end position="245"/>
    </location>
</feature>
<proteinExistence type="predicted"/>
<dbReference type="InterPro" id="IPR051678">
    <property type="entry name" value="AGP_Transferase"/>
</dbReference>
<keyword evidence="2" id="KW-0808">Transferase</keyword>